<organism evidence="2 3">
    <name type="scientific">Comamonas squillarum</name>
    <dbReference type="NCBI Taxonomy" id="2977320"/>
    <lineage>
        <taxon>Bacteria</taxon>
        <taxon>Pseudomonadati</taxon>
        <taxon>Pseudomonadota</taxon>
        <taxon>Betaproteobacteria</taxon>
        <taxon>Burkholderiales</taxon>
        <taxon>Comamonadaceae</taxon>
        <taxon>Comamonas</taxon>
    </lineage>
</organism>
<accession>A0ABY6A4S1</accession>
<dbReference type="RefSeq" id="WP_260719830.1">
    <property type="nucleotide sequence ID" value="NZ_CP104377.1"/>
</dbReference>
<evidence type="ECO:0000259" key="1">
    <source>
        <dbReference type="Pfam" id="PF20557"/>
    </source>
</evidence>
<sequence length="137" mass="14778">MLVVAPEDGYDSLVTLSEAQDYMERMGYDWPADGAKQEIALRRGTQYVVTMYSIRPEFLDPVADTVKHATCEAALRAADGSLFSDVDAQAVTEESVGPITTKYAQPANGGQKRFGVIDALMRGMTTGGVGQVKLVRA</sequence>
<keyword evidence="3" id="KW-1185">Reference proteome</keyword>
<name>A0ABY6A4S1_9BURK</name>
<feature type="domain" description="Putative DnaT-like" evidence="1">
    <location>
        <begin position="60"/>
        <end position="137"/>
    </location>
</feature>
<feature type="domain" description="Putative DnaT-like" evidence="1">
    <location>
        <begin position="8"/>
        <end position="52"/>
    </location>
</feature>
<dbReference type="EMBL" id="CP104377">
    <property type="protein sequence ID" value="UXC20012.1"/>
    <property type="molecule type" value="Genomic_DNA"/>
</dbReference>
<dbReference type="Pfam" id="PF20557">
    <property type="entry name" value="DnaT_2"/>
    <property type="match status" value="2"/>
</dbReference>
<dbReference type="Proteomes" id="UP001058290">
    <property type="component" value="Chromosome"/>
</dbReference>
<proteinExistence type="predicted"/>
<gene>
    <name evidence="2" type="ORF">N4T19_07870</name>
</gene>
<evidence type="ECO:0000313" key="3">
    <source>
        <dbReference type="Proteomes" id="UP001058290"/>
    </source>
</evidence>
<dbReference type="InterPro" id="IPR046787">
    <property type="entry name" value="DnaT_2"/>
</dbReference>
<reference evidence="2" key="1">
    <citation type="submission" date="2022-09" db="EMBL/GenBank/DDBJ databases">
        <title>Bacterial diversity in gut of crayfish and pufferfish.</title>
        <authorList>
            <person name="Huang Y."/>
        </authorList>
    </citation>
    <scope>NUCLEOTIDE SEQUENCE</scope>
    <source>
        <strain evidence="2">PR12</strain>
    </source>
</reference>
<protein>
    <recommendedName>
        <fullName evidence="1">Putative DnaT-like domain-containing protein</fullName>
    </recommendedName>
</protein>
<evidence type="ECO:0000313" key="2">
    <source>
        <dbReference type="EMBL" id="UXC20012.1"/>
    </source>
</evidence>